<evidence type="ECO:0000313" key="8">
    <source>
        <dbReference type="EMBL" id="ORZ01869.1"/>
    </source>
</evidence>
<dbReference type="Proteomes" id="UP000193648">
    <property type="component" value="Unassembled WGS sequence"/>
</dbReference>
<keyword evidence="3" id="KW-0804">Transcription</keyword>
<dbReference type="OrthoDB" id="18440at2759"/>
<dbReference type="CDD" id="cd00167">
    <property type="entry name" value="SANT"/>
    <property type="match status" value="3"/>
</dbReference>
<dbReference type="InterPro" id="IPR009057">
    <property type="entry name" value="Homeodomain-like_sf"/>
</dbReference>
<feature type="compositionally biased region" description="Low complexity" evidence="5">
    <location>
        <begin position="104"/>
        <end position="117"/>
    </location>
</feature>
<dbReference type="InParanoid" id="A0A1Y2GAA7"/>
<feature type="region of interest" description="Disordered" evidence="5">
    <location>
        <begin position="258"/>
        <end position="293"/>
    </location>
</feature>
<evidence type="ECO:0000313" key="9">
    <source>
        <dbReference type="Proteomes" id="UP000193648"/>
    </source>
</evidence>
<dbReference type="PROSITE" id="PS50090">
    <property type="entry name" value="MYB_LIKE"/>
    <property type="match status" value="3"/>
</dbReference>
<dbReference type="RefSeq" id="XP_021876166.1">
    <property type="nucleotide sequence ID" value="XM_022025899.1"/>
</dbReference>
<evidence type="ECO:0008006" key="10">
    <source>
        <dbReference type="Google" id="ProtNLM"/>
    </source>
</evidence>
<dbReference type="PROSITE" id="PS51294">
    <property type="entry name" value="HTH_MYB"/>
    <property type="match status" value="1"/>
</dbReference>
<dbReference type="InterPro" id="IPR001005">
    <property type="entry name" value="SANT/Myb"/>
</dbReference>
<evidence type="ECO:0000256" key="3">
    <source>
        <dbReference type="ARBA" id="ARBA00023163"/>
    </source>
</evidence>
<feature type="domain" description="HTH myb-type" evidence="7">
    <location>
        <begin position="647"/>
        <end position="700"/>
    </location>
</feature>
<feature type="compositionally biased region" description="Basic and acidic residues" evidence="5">
    <location>
        <begin position="261"/>
        <end position="272"/>
    </location>
</feature>
<evidence type="ECO:0000259" key="7">
    <source>
        <dbReference type="PROSITE" id="PS51294"/>
    </source>
</evidence>
<evidence type="ECO:0000256" key="2">
    <source>
        <dbReference type="ARBA" id="ARBA00023125"/>
    </source>
</evidence>
<dbReference type="InterPro" id="IPR051575">
    <property type="entry name" value="Myb-like_DNA-bd"/>
</dbReference>
<dbReference type="SMART" id="SM00717">
    <property type="entry name" value="SANT"/>
    <property type="match status" value="4"/>
</dbReference>
<feature type="domain" description="Myb-like" evidence="6">
    <location>
        <begin position="122"/>
        <end position="171"/>
    </location>
</feature>
<dbReference type="Pfam" id="PF00249">
    <property type="entry name" value="Myb_DNA-binding"/>
    <property type="match status" value="1"/>
</dbReference>
<dbReference type="SUPFAM" id="SSF46689">
    <property type="entry name" value="Homeodomain-like"/>
    <property type="match status" value="3"/>
</dbReference>
<evidence type="ECO:0000256" key="4">
    <source>
        <dbReference type="ARBA" id="ARBA00023242"/>
    </source>
</evidence>
<dbReference type="GO" id="GO:0042796">
    <property type="term" value="P:snRNA transcription by RNA polymerase III"/>
    <property type="evidence" value="ECO:0007669"/>
    <property type="project" value="TreeGrafter"/>
</dbReference>
<feature type="region of interest" description="Disordered" evidence="5">
    <location>
        <begin position="414"/>
        <end position="448"/>
    </location>
</feature>
<dbReference type="AlphaFoldDB" id="A0A1Y2GAA7"/>
<accession>A0A1Y2GAA7</accession>
<evidence type="ECO:0000256" key="5">
    <source>
        <dbReference type="SAM" id="MobiDB-lite"/>
    </source>
</evidence>
<feature type="region of interest" description="Disordered" evidence="5">
    <location>
        <begin position="104"/>
        <end position="126"/>
    </location>
</feature>
<sequence length="714" mass="82929">MVLPRTHASALASQQLQQQLQQRFVTLWLSFGASFIPPHIAWTQICRSTGLPTLQICHRSVQHRQFIRSHVTTTSSTKKPELSPSKLNTVPNTILPAPEAISTYTTTTKTTTTTTTSSKKKPRKRTKLEWTPEIDTLLLEMRTVQDKKWSEIGIALGREPATCMNRFESTLNPALENFWTFDRDKRLDAMITSSKSWPEIAQALGCHRLACMERWRQLNLKDELASIQASSHQSAINASTTREKSIVRPLLQPAVTNRGAGQEHLEEVDQHQRQQATTAPSQQREINVEGEQEKLKSLRDMVIKNLSLLGPTDKGYDDDNDDRRSWNLLLKDDQRYDHYRSWKKRSKMDAFSQLYLTNPGWSAKEETVLIQFVLRYGLDKWDIVAEKDLKNRFTAAQCRTCWKNLDMPVVSSMQDGTTAQLEQEQQRDSSYSSGSAEPAKMSSTRSIPSMVRPPPFVWDKELSVRLQTLIRQAYKSRAIHLDEINWQWVSRRVHPNATSRICRNHWKFLHDTSNQVVWRQEDIRKLEEGVRLLGPKRLTQIRDHFLPYMAKDDIMRHWYKISDKTMTIDENEYYRLLAAVQDMTDNDKDTSGTIATTTSISHASLPDTMNKVEDNIDLWTEIEKKMGPGWKRLPCKRVWESSFQHLVRTAEWSPIEDNMLLQLVKLIGRDDWYSIAKVMQTGKSPWQYRLRWCQLVDPVDLDKHDLFVRTEKYC</sequence>
<protein>
    <recommendedName>
        <fullName evidence="10">Homeodomain-like protein</fullName>
    </recommendedName>
</protein>
<dbReference type="InterPro" id="IPR017930">
    <property type="entry name" value="Myb_dom"/>
</dbReference>
<feature type="compositionally biased region" description="Polar residues" evidence="5">
    <location>
        <begin position="273"/>
        <end position="285"/>
    </location>
</feature>
<dbReference type="GO" id="GO:0000978">
    <property type="term" value="F:RNA polymerase II cis-regulatory region sequence-specific DNA binding"/>
    <property type="evidence" value="ECO:0007669"/>
    <property type="project" value="TreeGrafter"/>
</dbReference>
<feature type="domain" description="Myb-like" evidence="6">
    <location>
        <begin position="644"/>
        <end position="696"/>
    </location>
</feature>
<organism evidence="8 9">
    <name type="scientific">Lobosporangium transversale</name>
    <dbReference type="NCBI Taxonomy" id="64571"/>
    <lineage>
        <taxon>Eukaryota</taxon>
        <taxon>Fungi</taxon>
        <taxon>Fungi incertae sedis</taxon>
        <taxon>Mucoromycota</taxon>
        <taxon>Mortierellomycotina</taxon>
        <taxon>Mortierellomycetes</taxon>
        <taxon>Mortierellales</taxon>
        <taxon>Mortierellaceae</taxon>
        <taxon>Lobosporangium</taxon>
    </lineage>
</organism>
<dbReference type="GO" id="GO:0042795">
    <property type="term" value="P:snRNA transcription by RNA polymerase II"/>
    <property type="evidence" value="ECO:0007669"/>
    <property type="project" value="TreeGrafter"/>
</dbReference>
<dbReference type="PANTHER" id="PTHR46621">
    <property type="entry name" value="SNRNA-ACTIVATING PROTEIN COMPLEX SUBUNIT 4"/>
    <property type="match status" value="1"/>
</dbReference>
<reference evidence="8 9" key="1">
    <citation type="submission" date="2016-07" db="EMBL/GenBank/DDBJ databases">
        <title>Pervasive Adenine N6-methylation of Active Genes in Fungi.</title>
        <authorList>
            <consortium name="DOE Joint Genome Institute"/>
            <person name="Mondo S.J."/>
            <person name="Dannebaum R.O."/>
            <person name="Kuo R.C."/>
            <person name="Labutti K."/>
            <person name="Haridas S."/>
            <person name="Kuo A."/>
            <person name="Salamov A."/>
            <person name="Ahrendt S.R."/>
            <person name="Lipzen A."/>
            <person name="Sullivan W."/>
            <person name="Andreopoulos W.B."/>
            <person name="Clum A."/>
            <person name="Lindquist E."/>
            <person name="Daum C."/>
            <person name="Ramamoorthy G.K."/>
            <person name="Gryganskyi A."/>
            <person name="Culley D."/>
            <person name="Magnuson J.K."/>
            <person name="James T.Y."/>
            <person name="O'Malley M.A."/>
            <person name="Stajich J.E."/>
            <person name="Spatafora J.W."/>
            <person name="Visel A."/>
            <person name="Grigoriev I.V."/>
        </authorList>
    </citation>
    <scope>NUCLEOTIDE SEQUENCE [LARGE SCALE GENOMIC DNA]</scope>
    <source>
        <strain evidence="8 9">NRRL 3116</strain>
    </source>
</reference>
<evidence type="ECO:0000259" key="6">
    <source>
        <dbReference type="PROSITE" id="PS50090"/>
    </source>
</evidence>
<evidence type="ECO:0000256" key="1">
    <source>
        <dbReference type="ARBA" id="ARBA00023015"/>
    </source>
</evidence>
<proteinExistence type="predicted"/>
<name>A0A1Y2GAA7_9FUNG</name>
<dbReference type="EMBL" id="MCFF01000063">
    <property type="protein sequence ID" value="ORZ01869.1"/>
    <property type="molecule type" value="Genomic_DNA"/>
</dbReference>
<keyword evidence="1" id="KW-0805">Transcription regulation</keyword>
<feature type="region of interest" description="Disordered" evidence="5">
    <location>
        <begin position="71"/>
        <end position="90"/>
    </location>
</feature>
<feature type="compositionally biased region" description="Polar residues" evidence="5">
    <location>
        <begin position="414"/>
        <end position="447"/>
    </location>
</feature>
<dbReference type="PANTHER" id="PTHR46621:SF1">
    <property type="entry name" value="SNRNA-ACTIVATING PROTEIN COMPLEX SUBUNIT 4"/>
    <property type="match status" value="1"/>
</dbReference>
<dbReference type="GeneID" id="33567742"/>
<comment type="caution">
    <text evidence="8">The sequence shown here is derived from an EMBL/GenBank/DDBJ whole genome shotgun (WGS) entry which is preliminary data.</text>
</comment>
<gene>
    <name evidence="8" type="ORF">BCR41DRAFT_363536</name>
</gene>
<keyword evidence="9" id="KW-1185">Reference proteome</keyword>
<dbReference type="Gene3D" id="1.10.10.60">
    <property type="entry name" value="Homeodomain-like"/>
    <property type="match status" value="2"/>
</dbReference>
<keyword evidence="4" id="KW-0539">Nucleus</keyword>
<dbReference type="GO" id="GO:0001006">
    <property type="term" value="F:RNA polymerase III type 3 promoter sequence-specific DNA binding"/>
    <property type="evidence" value="ECO:0007669"/>
    <property type="project" value="TreeGrafter"/>
</dbReference>
<dbReference type="Pfam" id="PF13921">
    <property type="entry name" value="Myb_DNA-bind_6"/>
    <property type="match status" value="1"/>
</dbReference>
<keyword evidence="2" id="KW-0238">DNA-binding</keyword>
<feature type="domain" description="Myb-like" evidence="6">
    <location>
        <begin position="361"/>
        <end position="406"/>
    </location>
</feature>
<dbReference type="GO" id="GO:0019185">
    <property type="term" value="C:snRNA-activating protein complex"/>
    <property type="evidence" value="ECO:0007669"/>
    <property type="project" value="TreeGrafter"/>
</dbReference>